<keyword evidence="1" id="KW-0812">Transmembrane</keyword>
<dbReference type="SUPFAM" id="SSF48317">
    <property type="entry name" value="Acid phosphatase/Vanadium-dependent haloperoxidase"/>
    <property type="match status" value="1"/>
</dbReference>
<feature type="transmembrane region" description="Helical" evidence="1">
    <location>
        <begin position="179"/>
        <end position="197"/>
    </location>
</feature>
<feature type="transmembrane region" description="Helical" evidence="1">
    <location>
        <begin position="235"/>
        <end position="253"/>
    </location>
</feature>
<dbReference type="Pfam" id="PF01569">
    <property type="entry name" value="PAP2"/>
    <property type="match status" value="1"/>
</dbReference>
<protein>
    <recommendedName>
        <fullName evidence="2">Phosphatidic acid phosphatase type 2/haloperoxidase domain-containing protein</fullName>
    </recommendedName>
</protein>
<dbReference type="AlphaFoldDB" id="F9DUE6"/>
<feature type="transmembrane region" description="Helical" evidence="1">
    <location>
        <begin position="138"/>
        <end position="159"/>
    </location>
</feature>
<sequence length="270" mass="30056">MHMATLLFPSIPHLTSSEKVIGLINSDLSLYIFFAILHNIVTVERMLWNVRDLSLRLLLTWIASLILMSLFVFVAAAIHLHTIIGFDEVIIAFVQGTEAPWLTAAMKAFTTIGSTGAVALISFASLGILLWKRRRAQAVLLVAVIGGTGILNQVLKFIFKRERPEFHRLIDIGGYSFPSGHTMMAFSLYTILAYIVWRNLRTSWGRAAIITAAALMILMIAVSRIYLGVHFPSDIIGGLLASAVWVIASIAVYQRFQRKKLSIWKESGIN</sequence>
<dbReference type="InterPro" id="IPR000326">
    <property type="entry name" value="PAP2/HPO"/>
</dbReference>
<name>F9DUE6_9BACL</name>
<evidence type="ECO:0000313" key="3">
    <source>
        <dbReference type="EMBL" id="EGQ24744.1"/>
    </source>
</evidence>
<gene>
    <name evidence="3" type="ORF">HMPREF9372_2427</name>
</gene>
<keyword evidence="1" id="KW-1133">Transmembrane helix</keyword>
<comment type="caution">
    <text evidence="3">The sequence shown here is derived from an EMBL/GenBank/DDBJ whole genome shotgun (WGS) entry which is preliminary data.</text>
</comment>
<dbReference type="Proteomes" id="UP000005316">
    <property type="component" value="Unassembled WGS sequence"/>
</dbReference>
<reference evidence="3 4" key="1">
    <citation type="submission" date="2011-04" db="EMBL/GenBank/DDBJ databases">
        <authorList>
            <person name="Muzny D."/>
            <person name="Qin X."/>
            <person name="Deng J."/>
            <person name="Jiang H."/>
            <person name="Liu Y."/>
            <person name="Qu J."/>
            <person name="Song X.-Z."/>
            <person name="Zhang L."/>
            <person name="Thornton R."/>
            <person name="Coyle M."/>
            <person name="Francisco L."/>
            <person name="Jackson L."/>
            <person name="Javaid M."/>
            <person name="Korchina V."/>
            <person name="Kovar C."/>
            <person name="Mata R."/>
            <person name="Mathew T."/>
            <person name="Ngo R."/>
            <person name="Nguyen L."/>
            <person name="Nguyen N."/>
            <person name="Okwuonu G."/>
            <person name="Ongeri F."/>
            <person name="Pham C."/>
            <person name="Simmons D."/>
            <person name="Wilczek-Boney K."/>
            <person name="Hale W."/>
            <person name="Jakkamsetti A."/>
            <person name="Pham P."/>
            <person name="Ruth R."/>
            <person name="San Lucas F."/>
            <person name="Warren J."/>
            <person name="Zhang J."/>
            <person name="Zhao Z."/>
            <person name="Zhou C."/>
            <person name="Zhu D."/>
            <person name="Lee S."/>
            <person name="Bess C."/>
            <person name="Blankenburg K."/>
            <person name="Forbes L."/>
            <person name="Fu Q."/>
            <person name="Gubbala S."/>
            <person name="Hirani K."/>
            <person name="Jayaseelan J.C."/>
            <person name="Lara F."/>
            <person name="Munidasa M."/>
            <person name="Palculict T."/>
            <person name="Patil S."/>
            <person name="Pu L.-L."/>
            <person name="Saada N."/>
            <person name="Tang L."/>
            <person name="Weissenberger G."/>
            <person name="Zhu Y."/>
            <person name="Hemphill L."/>
            <person name="Shang Y."/>
            <person name="Youmans B."/>
            <person name="Ayvaz T."/>
            <person name="Ross M."/>
            <person name="Santibanez J."/>
            <person name="Aqrawi P."/>
            <person name="Gross S."/>
            <person name="Joshi V."/>
            <person name="Fowler G."/>
            <person name="Nazareth L."/>
            <person name="Reid J."/>
            <person name="Worley K."/>
            <person name="Petrosino J."/>
            <person name="Highlander S."/>
            <person name="Gibbs R."/>
        </authorList>
    </citation>
    <scope>NUCLEOTIDE SEQUENCE [LARGE SCALE GENOMIC DNA]</scope>
    <source>
        <strain evidence="3 4">2681</strain>
    </source>
</reference>
<dbReference type="PANTHER" id="PTHR14969">
    <property type="entry name" value="SPHINGOSINE-1-PHOSPHATE PHOSPHOHYDROLASE"/>
    <property type="match status" value="1"/>
</dbReference>
<dbReference type="Gene3D" id="1.20.144.10">
    <property type="entry name" value="Phosphatidic acid phosphatase type 2/haloperoxidase"/>
    <property type="match status" value="2"/>
</dbReference>
<accession>F9DUE6</accession>
<feature type="transmembrane region" description="Helical" evidence="1">
    <location>
        <begin position="53"/>
        <end position="78"/>
    </location>
</feature>
<evidence type="ECO:0000313" key="4">
    <source>
        <dbReference type="Proteomes" id="UP000005316"/>
    </source>
</evidence>
<evidence type="ECO:0000256" key="1">
    <source>
        <dbReference type="SAM" id="Phobius"/>
    </source>
</evidence>
<feature type="transmembrane region" description="Helical" evidence="1">
    <location>
        <begin position="209"/>
        <end position="229"/>
    </location>
</feature>
<feature type="transmembrane region" description="Helical" evidence="1">
    <location>
        <begin position="20"/>
        <end position="41"/>
    </location>
</feature>
<organism evidence="3 4">
    <name type="scientific">Sporosarcina newyorkensis 2681</name>
    <dbReference type="NCBI Taxonomy" id="1027292"/>
    <lineage>
        <taxon>Bacteria</taxon>
        <taxon>Bacillati</taxon>
        <taxon>Bacillota</taxon>
        <taxon>Bacilli</taxon>
        <taxon>Bacillales</taxon>
        <taxon>Caryophanaceae</taxon>
        <taxon>Sporosarcina</taxon>
    </lineage>
</organism>
<dbReference type="OrthoDB" id="9789113at2"/>
<dbReference type="CDD" id="cd03392">
    <property type="entry name" value="PAP2_like_2"/>
    <property type="match status" value="1"/>
</dbReference>
<evidence type="ECO:0000259" key="2">
    <source>
        <dbReference type="SMART" id="SM00014"/>
    </source>
</evidence>
<dbReference type="HOGENOM" id="CLU_072573_3_3_9"/>
<dbReference type="eggNOG" id="COG0671">
    <property type="taxonomic scope" value="Bacteria"/>
</dbReference>
<feature type="transmembrane region" description="Helical" evidence="1">
    <location>
        <begin position="108"/>
        <end position="131"/>
    </location>
</feature>
<dbReference type="InterPro" id="IPR036938">
    <property type="entry name" value="PAP2/HPO_sf"/>
</dbReference>
<dbReference type="EMBL" id="AFPZ01000071">
    <property type="protein sequence ID" value="EGQ24744.1"/>
    <property type="molecule type" value="Genomic_DNA"/>
</dbReference>
<dbReference type="PANTHER" id="PTHR14969:SF13">
    <property type="entry name" value="AT30094P"/>
    <property type="match status" value="1"/>
</dbReference>
<proteinExistence type="predicted"/>
<keyword evidence="1" id="KW-0472">Membrane</keyword>
<feature type="domain" description="Phosphatidic acid phosphatase type 2/haloperoxidase" evidence="2">
    <location>
        <begin position="136"/>
        <end position="250"/>
    </location>
</feature>
<dbReference type="SMART" id="SM00014">
    <property type="entry name" value="acidPPc"/>
    <property type="match status" value="1"/>
</dbReference>
<dbReference type="STRING" id="759851.SAMN04244570_0039"/>